<organism evidence="4 5">
    <name type="scientific">Tritrichomonas musculus</name>
    <dbReference type="NCBI Taxonomy" id="1915356"/>
    <lineage>
        <taxon>Eukaryota</taxon>
        <taxon>Metamonada</taxon>
        <taxon>Parabasalia</taxon>
        <taxon>Tritrichomonadida</taxon>
        <taxon>Tritrichomonadidae</taxon>
        <taxon>Tritrichomonas</taxon>
    </lineage>
</organism>
<feature type="domain" description="Protein kinase" evidence="3">
    <location>
        <begin position="76"/>
        <end position="176"/>
    </location>
</feature>
<protein>
    <recommendedName>
        <fullName evidence="3">Protein kinase domain-containing protein</fullName>
    </recommendedName>
</protein>
<name>A0ABR2HWC3_9EUKA</name>
<dbReference type="Gene3D" id="1.10.510.10">
    <property type="entry name" value="Transferase(Phosphotransferase) domain 1"/>
    <property type="match status" value="1"/>
</dbReference>
<evidence type="ECO:0000256" key="2">
    <source>
        <dbReference type="SAM" id="Coils"/>
    </source>
</evidence>
<evidence type="ECO:0000313" key="5">
    <source>
        <dbReference type="Proteomes" id="UP001470230"/>
    </source>
</evidence>
<feature type="binding site" evidence="1">
    <location>
        <position position="105"/>
    </location>
    <ligand>
        <name>ATP</name>
        <dbReference type="ChEBI" id="CHEBI:30616"/>
    </ligand>
</feature>
<keyword evidence="2" id="KW-0175">Coiled coil</keyword>
<reference evidence="4 5" key="1">
    <citation type="submission" date="2024-04" db="EMBL/GenBank/DDBJ databases">
        <title>Tritrichomonas musculus Genome.</title>
        <authorList>
            <person name="Alves-Ferreira E."/>
            <person name="Grigg M."/>
            <person name="Lorenzi H."/>
            <person name="Galac M."/>
        </authorList>
    </citation>
    <scope>NUCLEOTIDE SEQUENCE [LARGE SCALE GENOMIC DNA]</scope>
    <source>
        <strain evidence="4 5">EAF2021</strain>
    </source>
</reference>
<evidence type="ECO:0000259" key="3">
    <source>
        <dbReference type="PROSITE" id="PS50011"/>
    </source>
</evidence>
<dbReference type="EMBL" id="JAPFFF010000023">
    <property type="protein sequence ID" value="KAK8852837.1"/>
    <property type="molecule type" value="Genomic_DNA"/>
</dbReference>
<evidence type="ECO:0000256" key="1">
    <source>
        <dbReference type="PROSITE-ProRule" id="PRU10141"/>
    </source>
</evidence>
<dbReference type="PROSITE" id="PS00107">
    <property type="entry name" value="PROTEIN_KINASE_ATP"/>
    <property type="match status" value="1"/>
</dbReference>
<sequence>MANDLERLNKEKQILENQLNCKITMLEKLQRKEQEQELTIKQLSDKNKQLQKEISKPQSPHNKDIQLLDDETINNIEKIEKIGSGGGGEVFKVFKKWTSTNRILKASSISSANMLHHPNIIKTFGIHMSSKSIPPTILLEYCPTNLQTAIEVKEFSNEQIVEAIYQIAEGMKYIHF</sequence>
<keyword evidence="1" id="KW-0547">Nucleotide-binding</keyword>
<dbReference type="Pfam" id="PF00069">
    <property type="entry name" value="Pkinase"/>
    <property type="match status" value="1"/>
</dbReference>
<dbReference type="InterPro" id="IPR017441">
    <property type="entry name" value="Protein_kinase_ATP_BS"/>
</dbReference>
<dbReference type="InterPro" id="IPR000719">
    <property type="entry name" value="Prot_kinase_dom"/>
</dbReference>
<comment type="caution">
    <text evidence="4">The sequence shown here is derived from an EMBL/GenBank/DDBJ whole genome shotgun (WGS) entry which is preliminary data.</text>
</comment>
<feature type="coiled-coil region" evidence="2">
    <location>
        <begin position="5"/>
        <end position="53"/>
    </location>
</feature>
<evidence type="ECO:0000313" key="4">
    <source>
        <dbReference type="EMBL" id="KAK8852837.1"/>
    </source>
</evidence>
<gene>
    <name evidence="4" type="ORF">M9Y10_017829</name>
</gene>
<dbReference type="PROSITE" id="PS50011">
    <property type="entry name" value="PROTEIN_KINASE_DOM"/>
    <property type="match status" value="1"/>
</dbReference>
<dbReference type="SUPFAM" id="SSF56112">
    <property type="entry name" value="Protein kinase-like (PK-like)"/>
    <property type="match status" value="1"/>
</dbReference>
<accession>A0ABR2HWC3</accession>
<dbReference type="Proteomes" id="UP001470230">
    <property type="component" value="Unassembled WGS sequence"/>
</dbReference>
<proteinExistence type="predicted"/>
<keyword evidence="5" id="KW-1185">Reference proteome</keyword>
<dbReference type="InterPro" id="IPR011009">
    <property type="entry name" value="Kinase-like_dom_sf"/>
</dbReference>
<keyword evidence="1" id="KW-0067">ATP-binding</keyword>